<feature type="transmembrane region" description="Helical" evidence="6">
    <location>
        <begin position="65"/>
        <end position="85"/>
    </location>
</feature>
<dbReference type="InterPro" id="IPR052719">
    <property type="entry name" value="CvpA-like"/>
</dbReference>
<keyword evidence="3 6" id="KW-1133">Transmembrane helix</keyword>
<dbReference type="PANTHER" id="PTHR36926">
    <property type="entry name" value="COLICIN V PRODUCTION PROTEIN"/>
    <property type="match status" value="1"/>
</dbReference>
<evidence type="ECO:0000313" key="8">
    <source>
        <dbReference type="Proteomes" id="UP000276223"/>
    </source>
</evidence>
<feature type="transmembrane region" description="Helical" evidence="6">
    <location>
        <begin position="28"/>
        <end position="45"/>
    </location>
</feature>
<sequence length="194" mass="21032">MNMVDGVLIVVVIFSVLRGLWRGAVSQLFGIAGFVAGFFVAHRFGAALGNRLATSFPSLPHSTAMAAALLFFLTWFLIALAGAWISHGLRRGGLGGTDRMVGGALGLVKGGLGMLLMVWILTLLMPPDHKLLKHSRLIPYAQEATRLLVDATPKSFRERLKILPRRSPGKNITPPGVILEKKHGEDNEPKSRSM</sequence>
<organism evidence="7 8">
    <name type="scientific">Desulfosoma caldarium</name>
    <dbReference type="NCBI Taxonomy" id="610254"/>
    <lineage>
        <taxon>Bacteria</taxon>
        <taxon>Pseudomonadati</taxon>
        <taxon>Thermodesulfobacteriota</taxon>
        <taxon>Syntrophobacteria</taxon>
        <taxon>Syntrophobacterales</taxon>
        <taxon>Syntrophobacteraceae</taxon>
        <taxon>Desulfosoma</taxon>
    </lineage>
</organism>
<dbReference type="GO" id="GO:0016020">
    <property type="term" value="C:membrane"/>
    <property type="evidence" value="ECO:0007669"/>
    <property type="project" value="UniProtKB-SubCell"/>
</dbReference>
<evidence type="ECO:0000256" key="5">
    <source>
        <dbReference type="SAM" id="MobiDB-lite"/>
    </source>
</evidence>
<evidence type="ECO:0000256" key="3">
    <source>
        <dbReference type="ARBA" id="ARBA00022989"/>
    </source>
</evidence>
<evidence type="ECO:0000313" key="7">
    <source>
        <dbReference type="EMBL" id="ROR03056.1"/>
    </source>
</evidence>
<reference evidence="7 8" key="1">
    <citation type="submission" date="2018-11" db="EMBL/GenBank/DDBJ databases">
        <title>Genomic Encyclopedia of Type Strains, Phase IV (KMG-IV): sequencing the most valuable type-strain genomes for metagenomic binning, comparative biology and taxonomic classification.</title>
        <authorList>
            <person name="Goeker M."/>
        </authorList>
    </citation>
    <scope>NUCLEOTIDE SEQUENCE [LARGE SCALE GENOMIC DNA]</scope>
    <source>
        <strain evidence="7 8">DSM 22027</strain>
    </source>
</reference>
<evidence type="ECO:0000256" key="2">
    <source>
        <dbReference type="ARBA" id="ARBA00022692"/>
    </source>
</evidence>
<protein>
    <submittedName>
        <fullName evidence="7">Membrane protein required for colicin V production</fullName>
    </submittedName>
</protein>
<evidence type="ECO:0000256" key="6">
    <source>
        <dbReference type="SAM" id="Phobius"/>
    </source>
</evidence>
<name>A0A3N1VJR9_9BACT</name>
<dbReference type="EMBL" id="RJVA01000009">
    <property type="protein sequence ID" value="ROR03056.1"/>
    <property type="molecule type" value="Genomic_DNA"/>
</dbReference>
<dbReference type="GO" id="GO:0009403">
    <property type="term" value="P:toxin biosynthetic process"/>
    <property type="evidence" value="ECO:0007669"/>
    <property type="project" value="InterPro"/>
</dbReference>
<comment type="subcellular location">
    <subcellularLocation>
        <location evidence="1">Membrane</location>
        <topology evidence="1">Multi-pass membrane protein</topology>
    </subcellularLocation>
</comment>
<dbReference type="Proteomes" id="UP000276223">
    <property type="component" value="Unassembled WGS sequence"/>
</dbReference>
<dbReference type="Pfam" id="PF02674">
    <property type="entry name" value="Colicin_V"/>
    <property type="match status" value="1"/>
</dbReference>
<comment type="caution">
    <text evidence="7">The sequence shown here is derived from an EMBL/GenBank/DDBJ whole genome shotgun (WGS) entry which is preliminary data.</text>
</comment>
<gene>
    <name evidence="7" type="ORF">EDC27_0311</name>
</gene>
<feature type="transmembrane region" description="Helical" evidence="6">
    <location>
        <begin position="106"/>
        <end position="125"/>
    </location>
</feature>
<keyword evidence="4 6" id="KW-0472">Membrane</keyword>
<keyword evidence="8" id="KW-1185">Reference proteome</keyword>
<feature type="transmembrane region" description="Helical" evidence="6">
    <location>
        <begin position="6"/>
        <end position="21"/>
    </location>
</feature>
<accession>A0A3N1VJR9</accession>
<feature type="compositionally biased region" description="Basic and acidic residues" evidence="5">
    <location>
        <begin position="179"/>
        <end position="194"/>
    </location>
</feature>
<dbReference type="PANTHER" id="PTHR36926:SF1">
    <property type="entry name" value="COLICIN V PRODUCTION PROTEIN"/>
    <property type="match status" value="1"/>
</dbReference>
<feature type="region of interest" description="Disordered" evidence="5">
    <location>
        <begin position="165"/>
        <end position="194"/>
    </location>
</feature>
<evidence type="ECO:0000256" key="4">
    <source>
        <dbReference type="ARBA" id="ARBA00023136"/>
    </source>
</evidence>
<dbReference type="InterPro" id="IPR003825">
    <property type="entry name" value="Colicin-V_CvpA"/>
</dbReference>
<dbReference type="AlphaFoldDB" id="A0A3N1VJR9"/>
<evidence type="ECO:0000256" key="1">
    <source>
        <dbReference type="ARBA" id="ARBA00004141"/>
    </source>
</evidence>
<proteinExistence type="predicted"/>
<keyword evidence="2 6" id="KW-0812">Transmembrane</keyword>